<dbReference type="InterPro" id="IPR002110">
    <property type="entry name" value="Ankyrin_rpt"/>
</dbReference>
<dbReference type="AlphaFoldDB" id="A0AA35S2E9"/>
<organism evidence="2 3">
    <name type="scientific">Geodia barretti</name>
    <name type="common">Barrett's horny sponge</name>
    <dbReference type="NCBI Taxonomy" id="519541"/>
    <lineage>
        <taxon>Eukaryota</taxon>
        <taxon>Metazoa</taxon>
        <taxon>Porifera</taxon>
        <taxon>Demospongiae</taxon>
        <taxon>Heteroscleromorpha</taxon>
        <taxon>Tetractinellida</taxon>
        <taxon>Astrophorina</taxon>
        <taxon>Geodiidae</taxon>
        <taxon>Geodia</taxon>
    </lineage>
</organism>
<dbReference type="Gene3D" id="1.25.40.20">
    <property type="entry name" value="Ankyrin repeat-containing domain"/>
    <property type="match status" value="1"/>
</dbReference>
<reference evidence="2" key="1">
    <citation type="submission" date="2023-03" db="EMBL/GenBank/DDBJ databases">
        <authorList>
            <person name="Steffen K."/>
            <person name="Cardenas P."/>
        </authorList>
    </citation>
    <scope>NUCLEOTIDE SEQUENCE</scope>
</reference>
<dbReference type="Pfam" id="PF00023">
    <property type="entry name" value="Ank"/>
    <property type="match status" value="1"/>
</dbReference>
<comment type="caution">
    <text evidence="2">The sequence shown here is derived from an EMBL/GenBank/DDBJ whole genome shotgun (WGS) entry which is preliminary data.</text>
</comment>
<name>A0AA35S2E9_GEOBA</name>
<gene>
    <name evidence="2" type="ORF">GBAR_LOCUS12698</name>
</gene>
<proteinExistence type="predicted"/>
<evidence type="ECO:0008006" key="4">
    <source>
        <dbReference type="Google" id="ProtNLM"/>
    </source>
</evidence>
<evidence type="ECO:0000313" key="3">
    <source>
        <dbReference type="Proteomes" id="UP001174909"/>
    </source>
</evidence>
<keyword evidence="3" id="KW-1185">Reference proteome</keyword>
<feature type="non-terminal residue" evidence="2">
    <location>
        <position position="85"/>
    </location>
</feature>
<dbReference type="PROSITE" id="PS50297">
    <property type="entry name" value="ANK_REP_REGION"/>
    <property type="match status" value="1"/>
</dbReference>
<dbReference type="SUPFAM" id="SSF48403">
    <property type="entry name" value="Ankyrin repeat"/>
    <property type="match status" value="1"/>
</dbReference>
<evidence type="ECO:0000313" key="2">
    <source>
        <dbReference type="EMBL" id="CAI8021393.1"/>
    </source>
</evidence>
<dbReference type="InterPro" id="IPR036770">
    <property type="entry name" value="Ankyrin_rpt-contain_sf"/>
</dbReference>
<accession>A0AA35S2E9</accession>
<dbReference type="Proteomes" id="UP001174909">
    <property type="component" value="Unassembled WGS sequence"/>
</dbReference>
<sequence>MTTHRLTEVSVDGRQLSHVQAPQYQLNDELIAASKSGDVIKAASFLNSGADIEAKGKSATSLNHASQHGNVQVVRLLISRGASLQ</sequence>
<dbReference type="PROSITE" id="PS50088">
    <property type="entry name" value="ANK_REPEAT"/>
    <property type="match status" value="1"/>
</dbReference>
<keyword evidence="1" id="KW-0040">ANK repeat</keyword>
<dbReference type="EMBL" id="CASHTH010001895">
    <property type="protein sequence ID" value="CAI8021393.1"/>
    <property type="molecule type" value="Genomic_DNA"/>
</dbReference>
<feature type="repeat" description="ANK" evidence="1">
    <location>
        <begin position="57"/>
        <end position="85"/>
    </location>
</feature>
<evidence type="ECO:0000256" key="1">
    <source>
        <dbReference type="PROSITE-ProRule" id="PRU00023"/>
    </source>
</evidence>
<protein>
    <recommendedName>
        <fullName evidence="4">Ankyrin repeat protein</fullName>
    </recommendedName>
</protein>